<dbReference type="RefSeq" id="WP_345541471.1">
    <property type="nucleotide sequence ID" value="NZ_BAABGJ010000081.1"/>
</dbReference>
<name>A0ABP8IE95_9BURK</name>
<keyword evidence="2" id="KW-1185">Reference proteome</keyword>
<sequence length="65" mass="6920">MVDIHAILALTDFSAQGDRAVLRAAALAQQRGCLLKIMYAPSDLQGAVMTSDTSPVAHRPQTLRG</sequence>
<dbReference type="Proteomes" id="UP001500975">
    <property type="component" value="Unassembled WGS sequence"/>
</dbReference>
<comment type="caution">
    <text evidence="1">The sequence shown here is derived from an EMBL/GenBank/DDBJ whole genome shotgun (WGS) entry which is preliminary data.</text>
</comment>
<proteinExistence type="predicted"/>
<gene>
    <name evidence="1" type="ORF">GCM10023165_50480</name>
</gene>
<evidence type="ECO:0008006" key="3">
    <source>
        <dbReference type="Google" id="ProtNLM"/>
    </source>
</evidence>
<dbReference type="EMBL" id="BAABGJ010000081">
    <property type="protein sequence ID" value="GAA4357003.1"/>
    <property type="molecule type" value="Genomic_DNA"/>
</dbReference>
<reference evidence="2" key="1">
    <citation type="journal article" date="2019" name="Int. J. Syst. Evol. Microbiol.">
        <title>The Global Catalogue of Microorganisms (GCM) 10K type strain sequencing project: providing services to taxonomists for standard genome sequencing and annotation.</title>
        <authorList>
            <consortium name="The Broad Institute Genomics Platform"/>
            <consortium name="The Broad Institute Genome Sequencing Center for Infectious Disease"/>
            <person name="Wu L."/>
            <person name="Ma J."/>
        </authorList>
    </citation>
    <scope>NUCLEOTIDE SEQUENCE [LARGE SCALE GENOMIC DNA]</scope>
    <source>
        <strain evidence="2">JCM 17804</strain>
    </source>
</reference>
<evidence type="ECO:0000313" key="2">
    <source>
        <dbReference type="Proteomes" id="UP001500975"/>
    </source>
</evidence>
<organism evidence="1 2">
    <name type="scientific">Variovorax defluvii</name>
    <dbReference type="NCBI Taxonomy" id="913761"/>
    <lineage>
        <taxon>Bacteria</taxon>
        <taxon>Pseudomonadati</taxon>
        <taxon>Pseudomonadota</taxon>
        <taxon>Betaproteobacteria</taxon>
        <taxon>Burkholderiales</taxon>
        <taxon>Comamonadaceae</taxon>
        <taxon>Variovorax</taxon>
    </lineage>
</organism>
<accession>A0ABP8IE95</accession>
<evidence type="ECO:0000313" key="1">
    <source>
        <dbReference type="EMBL" id="GAA4357003.1"/>
    </source>
</evidence>
<protein>
    <recommendedName>
        <fullName evidence="3">Universal stress protein</fullName>
    </recommendedName>
</protein>